<dbReference type="Pfam" id="PF13231">
    <property type="entry name" value="PMT_2"/>
    <property type="match status" value="1"/>
</dbReference>
<feature type="transmembrane region" description="Helical" evidence="8">
    <location>
        <begin position="321"/>
        <end position="337"/>
    </location>
</feature>
<keyword evidence="6 8" id="KW-1133">Transmembrane helix</keyword>
<evidence type="ECO:0000313" key="11">
    <source>
        <dbReference type="Proteomes" id="UP000831113"/>
    </source>
</evidence>
<feature type="transmembrane region" description="Helical" evidence="8">
    <location>
        <begin position="299"/>
        <end position="315"/>
    </location>
</feature>
<feature type="transmembrane region" description="Helical" evidence="8">
    <location>
        <begin position="190"/>
        <end position="219"/>
    </location>
</feature>
<reference evidence="10 11" key="1">
    <citation type="submission" date="2022-03" db="EMBL/GenBank/DDBJ databases">
        <title>Hymenobactersp. isolated from the air.</title>
        <authorList>
            <person name="Won M."/>
            <person name="Kwon S.-W."/>
        </authorList>
    </citation>
    <scope>NUCLEOTIDE SEQUENCE [LARGE SCALE GENOMIC DNA]</scope>
    <source>
        <strain evidence="10 11">KACC 21982</strain>
    </source>
</reference>
<organism evidence="10 11">
    <name type="scientific">Hymenobacter tibetensis</name>
    <dbReference type="NCBI Taxonomy" id="497967"/>
    <lineage>
        <taxon>Bacteria</taxon>
        <taxon>Pseudomonadati</taxon>
        <taxon>Bacteroidota</taxon>
        <taxon>Cytophagia</taxon>
        <taxon>Cytophagales</taxon>
        <taxon>Hymenobacteraceae</taxon>
        <taxon>Hymenobacter</taxon>
    </lineage>
</organism>
<dbReference type="InterPro" id="IPR038731">
    <property type="entry name" value="RgtA/B/C-like"/>
</dbReference>
<keyword evidence="4" id="KW-0808">Transferase</keyword>
<evidence type="ECO:0000256" key="1">
    <source>
        <dbReference type="ARBA" id="ARBA00004651"/>
    </source>
</evidence>
<comment type="subcellular location">
    <subcellularLocation>
        <location evidence="1">Cell membrane</location>
        <topology evidence="1">Multi-pass membrane protein</topology>
    </subcellularLocation>
</comment>
<keyword evidence="7 8" id="KW-0472">Membrane</keyword>
<keyword evidence="5 8" id="KW-0812">Transmembrane</keyword>
<name>A0ABY4CW88_9BACT</name>
<evidence type="ECO:0000256" key="4">
    <source>
        <dbReference type="ARBA" id="ARBA00022679"/>
    </source>
</evidence>
<accession>A0ABY4CW88</accession>
<evidence type="ECO:0000256" key="7">
    <source>
        <dbReference type="ARBA" id="ARBA00023136"/>
    </source>
</evidence>
<evidence type="ECO:0000256" key="3">
    <source>
        <dbReference type="ARBA" id="ARBA00022676"/>
    </source>
</evidence>
<evidence type="ECO:0000256" key="8">
    <source>
        <dbReference type="SAM" id="Phobius"/>
    </source>
</evidence>
<feature type="transmembrane region" description="Helical" evidence="8">
    <location>
        <begin position="135"/>
        <end position="155"/>
    </location>
</feature>
<evidence type="ECO:0000313" key="10">
    <source>
        <dbReference type="EMBL" id="UOG73749.1"/>
    </source>
</evidence>
<keyword evidence="2" id="KW-1003">Cell membrane</keyword>
<evidence type="ECO:0000256" key="5">
    <source>
        <dbReference type="ARBA" id="ARBA00022692"/>
    </source>
</evidence>
<evidence type="ECO:0000256" key="6">
    <source>
        <dbReference type="ARBA" id="ARBA00022989"/>
    </source>
</evidence>
<dbReference type="EMBL" id="CP094669">
    <property type="protein sequence ID" value="UOG73749.1"/>
    <property type="molecule type" value="Genomic_DNA"/>
</dbReference>
<gene>
    <name evidence="10" type="ORF">MTX78_16685</name>
</gene>
<dbReference type="PANTHER" id="PTHR33908:SF11">
    <property type="entry name" value="MEMBRANE PROTEIN"/>
    <property type="match status" value="1"/>
</dbReference>
<feature type="transmembrane region" description="Helical" evidence="8">
    <location>
        <begin position="231"/>
        <end position="249"/>
    </location>
</feature>
<evidence type="ECO:0000256" key="2">
    <source>
        <dbReference type="ARBA" id="ARBA00022475"/>
    </source>
</evidence>
<sequence length="516" mass="58403">MQLASWFSTKGLANKPYHIAAAVLVVALGALFYWPYLSRMPSGYHSWAQGDRLALAINFYDYGFNFWKPRTSDIGSIGGVTGVEFPLQAYMAAVGGLLFGRSSINTVFRVLDVSVTLLGFFYLFRLIFERTNHFVAALVPACFLLSSASFVFYAGNYLPDPFSLSLSFVGYYYWLRFFDERHFRHLAVGIVVLTLASLIKTTTALFLISAMAIVIGWCYFQPELLTRRQKMWFVALAASSVSAIAGFFYHNQQLNTYHQATLFLSELRPITDSDMFHHTWRALKGYVGTESATRTQQRVIWACVALFLVFLLPNLRRRLPLVLLVGAAVPIAYAFFWQMGSQLIVHDYYTICSFAPLAVLLLLLALLNLGSYRGWYKWATSIGLAALSILMVRDGYQRLHKRMAEQDYAWLQGSSQQLTEHGIAPTTNIYVLGDPAPNTSLVCADRRGLVWSEVAGMSPDLMANLMARHNIEYVVMHHAVYHDSLATQHAAWNEVFAPVMKTPFVVMRLRNMNRPW</sequence>
<keyword evidence="11" id="KW-1185">Reference proteome</keyword>
<dbReference type="Proteomes" id="UP000831113">
    <property type="component" value="Chromosome"/>
</dbReference>
<proteinExistence type="predicted"/>
<dbReference type="RefSeq" id="WP_243796633.1">
    <property type="nucleotide sequence ID" value="NZ_CP094669.1"/>
</dbReference>
<protein>
    <submittedName>
        <fullName evidence="10">Glycosyltransferase family 39 protein</fullName>
    </submittedName>
</protein>
<feature type="transmembrane region" description="Helical" evidence="8">
    <location>
        <begin position="107"/>
        <end position="128"/>
    </location>
</feature>
<dbReference type="InterPro" id="IPR050297">
    <property type="entry name" value="LipidA_mod_glycosyltrf_83"/>
</dbReference>
<feature type="transmembrane region" description="Helical" evidence="8">
    <location>
        <begin position="17"/>
        <end position="36"/>
    </location>
</feature>
<dbReference type="PANTHER" id="PTHR33908">
    <property type="entry name" value="MANNOSYLTRANSFERASE YKCB-RELATED"/>
    <property type="match status" value="1"/>
</dbReference>
<feature type="transmembrane region" description="Helical" evidence="8">
    <location>
        <begin position="349"/>
        <end position="369"/>
    </location>
</feature>
<feature type="domain" description="Glycosyltransferase RgtA/B/C/D-like" evidence="9">
    <location>
        <begin position="86"/>
        <end position="220"/>
    </location>
</feature>
<evidence type="ECO:0000259" key="9">
    <source>
        <dbReference type="Pfam" id="PF13231"/>
    </source>
</evidence>
<keyword evidence="3" id="KW-0328">Glycosyltransferase</keyword>